<dbReference type="Gene3D" id="3.30.1330.90">
    <property type="entry name" value="D-3-phosphoglycerate dehydrogenase, domain 3"/>
    <property type="match status" value="1"/>
</dbReference>
<dbReference type="Proteomes" id="UP001203338">
    <property type="component" value="Unassembled WGS sequence"/>
</dbReference>
<evidence type="ECO:0000256" key="8">
    <source>
        <dbReference type="ARBA" id="ARBA00023014"/>
    </source>
</evidence>
<dbReference type="EMBL" id="JAMFLX010000008">
    <property type="protein sequence ID" value="MCL6269860.1"/>
    <property type="molecule type" value="Genomic_DNA"/>
</dbReference>
<keyword evidence="5 11" id="KW-0004">4Fe-4S</keyword>
<evidence type="ECO:0000256" key="11">
    <source>
        <dbReference type="RuleBase" id="RU366059"/>
    </source>
</evidence>
<dbReference type="InterPro" id="IPR051318">
    <property type="entry name" value="Fe-S_L-Ser"/>
</dbReference>
<comment type="cofactor">
    <cofactor evidence="1 11">
        <name>[4Fe-4S] cluster</name>
        <dbReference type="ChEBI" id="CHEBI:49883"/>
    </cofactor>
</comment>
<evidence type="ECO:0000256" key="9">
    <source>
        <dbReference type="ARBA" id="ARBA00023239"/>
    </source>
</evidence>
<keyword evidence="7 11" id="KW-0408">Iron</keyword>
<evidence type="ECO:0000256" key="5">
    <source>
        <dbReference type="ARBA" id="ARBA00022485"/>
    </source>
</evidence>
<evidence type="ECO:0000256" key="10">
    <source>
        <dbReference type="ARBA" id="ARBA00049406"/>
    </source>
</evidence>
<reference evidence="14 15" key="1">
    <citation type="submission" date="2022-05" db="EMBL/GenBank/DDBJ databases">
        <authorList>
            <person name="Park J.-S."/>
        </authorList>
    </citation>
    <scope>NUCLEOTIDE SEQUENCE [LARGE SCALE GENOMIC DNA]</scope>
    <source>
        <strain evidence="14 15">2012CJ34-2</strain>
    </source>
</reference>
<dbReference type="InterPro" id="IPR029009">
    <property type="entry name" value="ASB_dom_sf"/>
</dbReference>
<comment type="pathway">
    <text evidence="2">Carbohydrate biosynthesis; gluconeogenesis.</text>
</comment>
<dbReference type="Pfam" id="PF03313">
    <property type="entry name" value="SDH_alpha"/>
    <property type="match status" value="1"/>
</dbReference>
<comment type="caution">
    <text evidence="14">The sequence shown here is derived from an EMBL/GenBank/DDBJ whole genome shotgun (WGS) entry which is preliminary data.</text>
</comment>
<dbReference type="RefSeq" id="WP_249698963.1">
    <property type="nucleotide sequence ID" value="NZ_JAMFLX010000008.1"/>
</dbReference>
<evidence type="ECO:0000256" key="1">
    <source>
        <dbReference type="ARBA" id="ARBA00001966"/>
    </source>
</evidence>
<evidence type="ECO:0000313" key="15">
    <source>
        <dbReference type="Proteomes" id="UP001203338"/>
    </source>
</evidence>
<keyword evidence="9 11" id="KW-0456">Lyase</keyword>
<name>A0ABT0PEW4_9GAMM</name>
<feature type="domain" description="Serine dehydratase-like alpha subunit" evidence="12">
    <location>
        <begin position="183"/>
        <end position="447"/>
    </location>
</feature>
<gene>
    <name evidence="14" type="ORF">M3P05_07885</name>
</gene>
<evidence type="ECO:0000313" key="14">
    <source>
        <dbReference type="EMBL" id="MCL6269860.1"/>
    </source>
</evidence>
<evidence type="ECO:0000259" key="13">
    <source>
        <dbReference type="Pfam" id="PF03315"/>
    </source>
</evidence>
<accession>A0ABT0PEW4</accession>
<proteinExistence type="inferred from homology"/>
<feature type="domain" description="Serine dehydratase beta chain" evidence="13">
    <location>
        <begin position="4"/>
        <end position="152"/>
    </location>
</feature>
<keyword evidence="4 11" id="KW-0312">Gluconeogenesis</keyword>
<dbReference type="InterPro" id="IPR005131">
    <property type="entry name" value="Ser_deHydtase_bsu"/>
</dbReference>
<evidence type="ECO:0000256" key="7">
    <source>
        <dbReference type="ARBA" id="ARBA00023004"/>
    </source>
</evidence>
<evidence type="ECO:0000259" key="12">
    <source>
        <dbReference type="Pfam" id="PF03313"/>
    </source>
</evidence>
<dbReference type="InterPro" id="IPR005130">
    <property type="entry name" value="Ser_deHydtase-like_asu"/>
</dbReference>
<dbReference type="PANTHER" id="PTHR30182:SF1">
    <property type="entry name" value="L-SERINE DEHYDRATASE 1"/>
    <property type="match status" value="1"/>
</dbReference>
<evidence type="ECO:0000256" key="2">
    <source>
        <dbReference type="ARBA" id="ARBA00004742"/>
    </source>
</evidence>
<evidence type="ECO:0000256" key="3">
    <source>
        <dbReference type="ARBA" id="ARBA00008636"/>
    </source>
</evidence>
<dbReference type="InterPro" id="IPR004644">
    <property type="entry name" value="Fe-S_L-Ser_mono"/>
</dbReference>
<dbReference type="EC" id="4.3.1.17" evidence="11"/>
<keyword evidence="6 11" id="KW-0479">Metal-binding</keyword>
<dbReference type="GO" id="GO:0003941">
    <property type="term" value="F:L-serine ammonia-lyase activity"/>
    <property type="evidence" value="ECO:0007669"/>
    <property type="project" value="UniProtKB-EC"/>
</dbReference>
<keyword evidence="15" id="KW-1185">Reference proteome</keyword>
<dbReference type="PANTHER" id="PTHR30182">
    <property type="entry name" value="L-SERINE DEHYDRATASE"/>
    <property type="match status" value="1"/>
</dbReference>
<sequence length="453" mass="48391">MSISVFDLFKIGLGPSSSHTVGPMSAAFHFASQLAGQPVAVVQITLYGSLSLTGKGHATDRAVVYGLSGLKPETTLPDEAGIIWSSVKSSGQLSLPCKKEIPFDPDRNILFVDQPLPEHPNGMKFTATAEDGSMILEQIWFSTGGGFIATREDLTNQSGQQNELTIPYPFSSAEELLRLCASHQINMAELLLANEKARGSDEKEISNSLDNILQTMESCIERGFQTEGVLPGGLDVQRRAPGLYQRWQKEVESNDPLQVMDWVSLCALAVNEENAAGGRVVTSPTNGAAGVIPAVIAFHKQYDRSASQDSVRLFLLTAAAIGMLYKKNASISAAEVGCQGEIGVASSMAAAGLVAAWGGTMEQVEHAAEIAMEHHLGMTCDPVAGLVQVPCIERNAMGAVKAINAARMALSGDGKHRVTLDQVIETMYQTGKDMQDRYKETSQGGLAVNVVYC</sequence>
<organism evidence="14 15">
    <name type="scientific">Parendozoicomonas callyspongiae</name>
    <dbReference type="NCBI Taxonomy" id="2942213"/>
    <lineage>
        <taxon>Bacteria</taxon>
        <taxon>Pseudomonadati</taxon>
        <taxon>Pseudomonadota</taxon>
        <taxon>Gammaproteobacteria</taxon>
        <taxon>Oceanospirillales</taxon>
        <taxon>Endozoicomonadaceae</taxon>
        <taxon>Parendozoicomonas</taxon>
    </lineage>
</organism>
<evidence type="ECO:0000256" key="6">
    <source>
        <dbReference type="ARBA" id="ARBA00022723"/>
    </source>
</evidence>
<protein>
    <recommendedName>
        <fullName evidence="11">L-serine dehydratase</fullName>
        <ecNumber evidence="11">4.3.1.17</ecNumber>
    </recommendedName>
</protein>
<dbReference type="NCBIfam" id="TIGR00720">
    <property type="entry name" value="sda_mono"/>
    <property type="match status" value="1"/>
</dbReference>
<keyword evidence="8 11" id="KW-0411">Iron-sulfur</keyword>
<dbReference type="SUPFAM" id="SSF143548">
    <property type="entry name" value="Serine metabolism enzymes domain"/>
    <property type="match status" value="1"/>
</dbReference>
<evidence type="ECO:0000256" key="4">
    <source>
        <dbReference type="ARBA" id="ARBA00022432"/>
    </source>
</evidence>
<dbReference type="Pfam" id="PF03315">
    <property type="entry name" value="SDH_beta"/>
    <property type="match status" value="1"/>
</dbReference>
<comment type="catalytic activity">
    <reaction evidence="10 11">
        <text>L-serine = pyruvate + NH4(+)</text>
        <dbReference type="Rhea" id="RHEA:19169"/>
        <dbReference type="ChEBI" id="CHEBI:15361"/>
        <dbReference type="ChEBI" id="CHEBI:28938"/>
        <dbReference type="ChEBI" id="CHEBI:33384"/>
        <dbReference type="EC" id="4.3.1.17"/>
    </reaction>
</comment>
<comment type="similarity">
    <text evidence="3 11">Belongs to the iron-sulfur dependent L-serine dehydratase family.</text>
</comment>